<dbReference type="PRINTS" id="PR00081">
    <property type="entry name" value="GDHRDH"/>
</dbReference>
<dbReference type="OrthoDB" id="9793825at2"/>
<accession>A0A4Z1B8I7</accession>
<reference evidence="3 4" key="1">
    <citation type="submission" date="2019-03" db="EMBL/GenBank/DDBJ databases">
        <authorList>
            <person name="Li J."/>
        </authorList>
    </citation>
    <scope>NUCLEOTIDE SEQUENCE [LARGE SCALE GENOMIC DNA]</scope>
    <source>
        <strain evidence="3 4">3058</strain>
    </source>
</reference>
<evidence type="ECO:0000256" key="1">
    <source>
        <dbReference type="ARBA" id="ARBA00006484"/>
    </source>
</evidence>
<keyword evidence="2" id="KW-0560">Oxidoreductase</keyword>
<sequence length="97" mass="10072">MPRILITGTSSGFGQAIAAAFLDQGWEVIATMRNPSADGLPRSANLRLLPLDVTDADSIAVAVAEAGPLHALVNNAGVGMLNVLEGAEINSTRELFE</sequence>
<dbReference type="EMBL" id="SRPG01000519">
    <property type="protein sequence ID" value="TGN37546.1"/>
    <property type="molecule type" value="Genomic_DNA"/>
</dbReference>
<proteinExistence type="inferred from homology"/>
<protein>
    <submittedName>
        <fullName evidence="3">SDR family NAD(P)-dependent oxidoreductase</fullName>
    </submittedName>
</protein>
<evidence type="ECO:0000313" key="3">
    <source>
        <dbReference type="EMBL" id="TGN37546.1"/>
    </source>
</evidence>
<keyword evidence="4" id="KW-1185">Reference proteome</keyword>
<dbReference type="SUPFAM" id="SSF51735">
    <property type="entry name" value="NAD(P)-binding Rossmann-fold domains"/>
    <property type="match status" value="1"/>
</dbReference>
<name>A0A4Z1B8I7_9RHOB</name>
<dbReference type="AlphaFoldDB" id="A0A4Z1B8I7"/>
<dbReference type="PANTHER" id="PTHR44169:SF6">
    <property type="entry name" value="NADPH-DEPENDENT 1-ACYLDIHYDROXYACETONE PHOSPHATE REDUCTASE"/>
    <property type="match status" value="1"/>
</dbReference>
<dbReference type="InterPro" id="IPR036291">
    <property type="entry name" value="NAD(P)-bd_dom_sf"/>
</dbReference>
<dbReference type="RefSeq" id="WP_135819435.1">
    <property type="nucleotide sequence ID" value="NZ_SRPG01000519.1"/>
</dbReference>
<evidence type="ECO:0000256" key="2">
    <source>
        <dbReference type="ARBA" id="ARBA00023002"/>
    </source>
</evidence>
<dbReference type="PANTHER" id="PTHR44169">
    <property type="entry name" value="NADPH-DEPENDENT 1-ACYLDIHYDROXYACETONE PHOSPHATE REDUCTASE"/>
    <property type="match status" value="1"/>
</dbReference>
<comment type="similarity">
    <text evidence="1">Belongs to the short-chain dehydrogenases/reductases (SDR) family.</text>
</comment>
<comment type="caution">
    <text evidence="3">The sequence shown here is derived from an EMBL/GenBank/DDBJ whole genome shotgun (WGS) entry which is preliminary data.</text>
</comment>
<evidence type="ECO:0000313" key="4">
    <source>
        <dbReference type="Proteomes" id="UP000297972"/>
    </source>
</evidence>
<dbReference type="GO" id="GO:0016491">
    <property type="term" value="F:oxidoreductase activity"/>
    <property type="evidence" value="ECO:0007669"/>
    <property type="project" value="UniProtKB-KW"/>
</dbReference>
<dbReference type="Proteomes" id="UP000297972">
    <property type="component" value="Unassembled WGS sequence"/>
</dbReference>
<dbReference type="Gene3D" id="3.40.50.720">
    <property type="entry name" value="NAD(P)-binding Rossmann-like Domain"/>
    <property type="match status" value="1"/>
</dbReference>
<organism evidence="3 4">
    <name type="scientific">Paracoccus liaowanqingii</name>
    <dbReference type="NCBI Taxonomy" id="2560053"/>
    <lineage>
        <taxon>Bacteria</taxon>
        <taxon>Pseudomonadati</taxon>
        <taxon>Pseudomonadota</taxon>
        <taxon>Alphaproteobacteria</taxon>
        <taxon>Rhodobacterales</taxon>
        <taxon>Paracoccaceae</taxon>
        <taxon>Paracoccus</taxon>
    </lineage>
</organism>
<dbReference type="InterPro" id="IPR002347">
    <property type="entry name" value="SDR_fam"/>
</dbReference>
<feature type="non-terminal residue" evidence="3">
    <location>
        <position position="97"/>
    </location>
</feature>
<dbReference type="Pfam" id="PF00106">
    <property type="entry name" value="adh_short"/>
    <property type="match status" value="1"/>
</dbReference>
<gene>
    <name evidence="3" type="ORF">E4L95_22720</name>
</gene>